<gene>
    <name evidence="2" type="ORF">CLV54_2851</name>
</gene>
<name>A0A2M9BC42_9MICO</name>
<evidence type="ECO:0000256" key="1">
    <source>
        <dbReference type="SAM" id="Phobius"/>
    </source>
</evidence>
<sequence>MSMSIASPPEPPGVHPPGAVIRRLAAVLVALLVLAGTVVLGAVPAHAGSLGTGYYGDSGFLGAYNTDVDGRQGYCIDLGANSPFDPTSGPQTVTSLDSLSRQQLAELNYVLDRWGQSGDPNLTAAVALYVWSVADPGVYNSHGMSGDDYYVARAPVGVRGTILANLAVMRQEAAVNAVTDPSLSVSIAMSDQYAGTVTVAAHPASLQGGAALTGAVFVDGSSSRTLGVGQYGITGTPADGVPSYRIEASMSVAAAGYGAQVDLYTTPGAQRLIAAVAGSSTGLSVQAQTPMIDLDFQPQIATQVSSRYVAEGDAFTDQLFVTLSKGTWIRLDGVPIPITATGTLFGPFDEQPAEADAAPAGAPVAGQETVTLTGAGSYTSPGTVVAAESGFYTWVWTIDKAAQGVNGRYLTDSFADRFGQMPESSVVPFQPVAMSEADQHLAVPGDALTDTITVSSANGAWLKRDGAFIPVVFEGTAYQVPGTLPPTQAVLAETGAVPLGTVTITADGPGVYTSPEVVAPQGGFVTWVWRAHKATQPEWVRDYLAADWTDEYGITVETTSVRWPIVTTSLMREYNVHPGGRAFDTVTVTGFPANHGQFAGDGYWQADNDEVTHTVYGPFATDAVLTDDLDLSDAPLLTSITTPARNGVYRLGYTDADRIEPSEPGFYVLVTTFDGDDRVQPYRSSPADVLERFFVPPTPEVELPVTVITQATATARVGEPFADTALVQGTIPEGAYLQFRAYGPEPADAEPNCTSAFYQSEQIAVTQPGVYASGQTTTDQPGNVYWIETLYDADGTILVEGTCGAPGETTVITEQPEQLTVTTQAVAEVTLGEPAHDLARVSGTVPDGSTLVFEAYRQDGETATCTDAELAFRSDPIALDGPGDYTSEAVVFEQAGTYYWIETLFDANGDEIHRGLCGAPDETTTVVSVPTVPKTPELPPSLALTGAGDWMFPFGIAGGIFALAGILTLWFGRRLAIYRERHGYVREEDEDFLALFDEQS</sequence>
<dbReference type="EMBL" id="PGFB01000005">
    <property type="protein sequence ID" value="PJJ55506.1"/>
    <property type="molecule type" value="Genomic_DNA"/>
</dbReference>
<accession>A0A2M9BC42</accession>
<organism evidence="2 3">
    <name type="scientific">Compostimonas suwonensis</name>
    <dbReference type="NCBI Taxonomy" id="1048394"/>
    <lineage>
        <taxon>Bacteria</taxon>
        <taxon>Bacillati</taxon>
        <taxon>Actinomycetota</taxon>
        <taxon>Actinomycetes</taxon>
        <taxon>Micrococcales</taxon>
        <taxon>Microbacteriaceae</taxon>
        <taxon>Compostimonas</taxon>
    </lineage>
</organism>
<evidence type="ECO:0000313" key="2">
    <source>
        <dbReference type="EMBL" id="PJJ55506.1"/>
    </source>
</evidence>
<evidence type="ECO:0000313" key="3">
    <source>
        <dbReference type="Proteomes" id="UP000230161"/>
    </source>
</evidence>
<dbReference type="Proteomes" id="UP000230161">
    <property type="component" value="Unassembled WGS sequence"/>
</dbReference>
<protein>
    <submittedName>
        <fullName evidence="2">Uncharacterized protein</fullName>
    </submittedName>
</protein>
<dbReference type="OrthoDB" id="3242564at2"/>
<dbReference type="RefSeq" id="WP_150447118.1">
    <property type="nucleotide sequence ID" value="NZ_PGFB01000005.1"/>
</dbReference>
<proteinExistence type="predicted"/>
<feature type="transmembrane region" description="Helical" evidence="1">
    <location>
        <begin position="950"/>
        <end position="971"/>
    </location>
</feature>
<dbReference type="AlphaFoldDB" id="A0A2M9BC42"/>
<keyword evidence="3" id="KW-1185">Reference proteome</keyword>
<keyword evidence="1" id="KW-0472">Membrane</keyword>
<keyword evidence="1" id="KW-0812">Transmembrane</keyword>
<keyword evidence="1" id="KW-1133">Transmembrane helix</keyword>
<reference evidence="2 3" key="1">
    <citation type="submission" date="2017-11" db="EMBL/GenBank/DDBJ databases">
        <title>Genomic Encyclopedia of Archaeal and Bacterial Type Strains, Phase II (KMG-II): From Individual Species to Whole Genera.</title>
        <authorList>
            <person name="Goeker M."/>
        </authorList>
    </citation>
    <scope>NUCLEOTIDE SEQUENCE [LARGE SCALE GENOMIC DNA]</scope>
    <source>
        <strain evidence="2 3">DSM 25625</strain>
    </source>
</reference>
<comment type="caution">
    <text evidence="2">The sequence shown here is derived from an EMBL/GenBank/DDBJ whole genome shotgun (WGS) entry which is preliminary data.</text>
</comment>